<dbReference type="PANTHER" id="PTHR30175:SF1">
    <property type="entry name" value="PTS SYSTEM ARBUTIN-, CELLOBIOSE-, AND SALICIN-SPECIFIC EIIBC COMPONENT-RELATED"/>
    <property type="match status" value="1"/>
</dbReference>
<dbReference type="PROSITE" id="PS51098">
    <property type="entry name" value="PTS_EIIB_TYPE_1"/>
    <property type="match status" value="1"/>
</dbReference>
<feature type="domain" description="PTS EIIA type-1" evidence="13">
    <location>
        <begin position="510"/>
        <end position="614"/>
    </location>
</feature>
<comment type="subcellular location">
    <subcellularLocation>
        <location evidence="1">Cell membrane</location>
        <topology evidence="1">Multi-pass membrane protein</topology>
    </subcellularLocation>
</comment>
<sequence length="652" mass="67489">MAEAVRNYPRLAGEIVDLVGGEKNIQSASHCATRLRLVLNDTPAGAKDKVAALPGVITVVEAGGQFQVVIGSHVGEVHEALMSNAKISNSAPATTAHKPSILNRVIATMSAVFAPFVYILASAGLLQGSLIITRMIWPGFEGTGTDLVLTFISWTPFAFLPIFIAITASKHFKVNTYIAVLCAAAIMNPDWAALAGRIEGGETIDFLGIALNSTTYSSSVLPPLILVWVLSYLERFLNTYLRGVAQALLVPLISAVVMVPLVLLVIGPLSAAGASGVANGYNWLVEIAPAVAAGLIGAFWQVAVIFGVHWGVTPFVLDNFDRFGQDSFQAFQTAAVIAQVGAAFGVFLKTRNKEMRGVSGSAAVTGIFGITEPAIYGVTLRLKRPFLLACIAGAVGAITISFFGSRYYAYAGLPGMLTIVNSVSPDNPNSIIGMVVGCAVAFFGAAALVYFIGFKDVVAENLPTSDLGQARPTDPEQNARFEAALAASNSTGVVASPLEGQVLTLDEVPDEVFSAGVMGSGAAIDPSGHQVFAPFAGTVVSVFPSKHAVGLISEEGVEVLIHVGIDTVQLNGQHFTAHVSEGAEVKQGDLLLEFDAVAIKAEGYSLITPVIITNAGTYSEVVATGAGAVAAGDRLAVAVASASASASAPAGN</sequence>
<evidence type="ECO:0000256" key="7">
    <source>
        <dbReference type="ARBA" id="ARBA00022692"/>
    </source>
</evidence>
<dbReference type="EMBL" id="WBJX01000004">
    <property type="protein sequence ID" value="KAB1637334.1"/>
    <property type="molecule type" value="Genomic_DNA"/>
</dbReference>
<dbReference type="PROSITE" id="PS51103">
    <property type="entry name" value="PTS_EIIC_TYPE_1"/>
    <property type="match status" value="1"/>
</dbReference>
<feature type="transmembrane region" description="Helical" evidence="12">
    <location>
        <begin position="430"/>
        <end position="452"/>
    </location>
</feature>
<dbReference type="OrthoDB" id="9797715at2"/>
<evidence type="ECO:0000313" key="16">
    <source>
        <dbReference type="EMBL" id="KAB1637334.1"/>
    </source>
</evidence>
<dbReference type="CDD" id="cd00210">
    <property type="entry name" value="PTS_IIA_glc"/>
    <property type="match status" value="1"/>
</dbReference>
<organism evidence="16 17">
    <name type="scientific">Pseudoclavibacter terrae</name>
    <dbReference type="NCBI Taxonomy" id="1530195"/>
    <lineage>
        <taxon>Bacteria</taxon>
        <taxon>Bacillati</taxon>
        <taxon>Actinomycetota</taxon>
        <taxon>Actinomycetes</taxon>
        <taxon>Micrococcales</taxon>
        <taxon>Microbacteriaceae</taxon>
        <taxon>Pseudoclavibacter</taxon>
    </lineage>
</organism>
<dbReference type="InterPro" id="IPR036878">
    <property type="entry name" value="Glu_permease_IIB"/>
</dbReference>
<keyword evidence="2" id="KW-0813">Transport</keyword>
<dbReference type="PROSITE" id="PS51093">
    <property type="entry name" value="PTS_EIIA_TYPE_1"/>
    <property type="match status" value="1"/>
</dbReference>
<keyword evidence="7 12" id="KW-0812">Transmembrane</keyword>
<dbReference type="GO" id="GO:0015771">
    <property type="term" value="P:trehalose transport"/>
    <property type="evidence" value="ECO:0007669"/>
    <property type="project" value="TreeGrafter"/>
</dbReference>
<dbReference type="SUPFAM" id="SSF51261">
    <property type="entry name" value="Duplicated hybrid motif"/>
    <property type="match status" value="1"/>
</dbReference>
<feature type="transmembrane region" description="Helical" evidence="12">
    <location>
        <begin position="105"/>
        <end position="126"/>
    </location>
</feature>
<keyword evidence="9 12" id="KW-1133">Transmembrane helix</keyword>
<comment type="caution">
    <text evidence="16">The sequence shown here is derived from an EMBL/GenBank/DDBJ whole genome shotgun (WGS) entry which is preliminary data.</text>
</comment>
<evidence type="ECO:0000256" key="3">
    <source>
        <dbReference type="ARBA" id="ARBA00022475"/>
    </source>
</evidence>
<feature type="transmembrane region" description="Helical" evidence="12">
    <location>
        <begin position="330"/>
        <end position="348"/>
    </location>
</feature>
<accession>A0A7J5B2V7</accession>
<dbReference type="InterPro" id="IPR018113">
    <property type="entry name" value="PTrfase_EIIB_Cys"/>
</dbReference>
<evidence type="ECO:0000256" key="1">
    <source>
        <dbReference type="ARBA" id="ARBA00004651"/>
    </source>
</evidence>
<dbReference type="Pfam" id="PF00358">
    <property type="entry name" value="PTS_EIIA_1"/>
    <property type="match status" value="1"/>
</dbReference>
<evidence type="ECO:0000256" key="8">
    <source>
        <dbReference type="ARBA" id="ARBA00022777"/>
    </source>
</evidence>
<evidence type="ECO:0000259" key="13">
    <source>
        <dbReference type="PROSITE" id="PS51093"/>
    </source>
</evidence>
<dbReference type="FunFam" id="2.70.70.10:FF:000001">
    <property type="entry name" value="PTS system glucose-specific IIA component"/>
    <property type="match status" value="1"/>
</dbReference>
<keyword evidence="8" id="KW-0418">Kinase</keyword>
<dbReference type="PROSITE" id="PS00371">
    <property type="entry name" value="PTS_EIIA_TYPE_1_HIS"/>
    <property type="match status" value="1"/>
</dbReference>
<evidence type="ECO:0000259" key="15">
    <source>
        <dbReference type="PROSITE" id="PS51103"/>
    </source>
</evidence>
<dbReference type="GO" id="GO:0016301">
    <property type="term" value="F:kinase activity"/>
    <property type="evidence" value="ECO:0007669"/>
    <property type="project" value="UniProtKB-KW"/>
</dbReference>
<dbReference type="RefSeq" id="WP_151424356.1">
    <property type="nucleotide sequence ID" value="NZ_WBJX01000004.1"/>
</dbReference>
<dbReference type="InterPro" id="IPR011055">
    <property type="entry name" value="Dup_hybrid_motif"/>
</dbReference>
<protein>
    <submittedName>
        <fullName evidence="16">PTS beta-glucoside transporter subunit EIIBCA</fullName>
    </submittedName>
</protein>
<feature type="transmembrane region" description="Helical" evidence="12">
    <location>
        <begin position="147"/>
        <end position="168"/>
    </location>
</feature>
<evidence type="ECO:0000256" key="12">
    <source>
        <dbReference type="SAM" id="Phobius"/>
    </source>
</evidence>
<feature type="transmembrane region" description="Helical" evidence="12">
    <location>
        <begin position="249"/>
        <end position="271"/>
    </location>
</feature>
<keyword evidence="3" id="KW-1003">Cell membrane</keyword>
<evidence type="ECO:0000256" key="5">
    <source>
        <dbReference type="ARBA" id="ARBA00022679"/>
    </source>
</evidence>
<dbReference type="PROSITE" id="PS01035">
    <property type="entry name" value="PTS_EIIB_TYPE_1_CYS"/>
    <property type="match status" value="1"/>
</dbReference>
<dbReference type="GO" id="GO:0090589">
    <property type="term" value="F:protein-phosphocysteine-trehalose phosphotransferase system transporter activity"/>
    <property type="evidence" value="ECO:0007669"/>
    <property type="project" value="TreeGrafter"/>
</dbReference>
<evidence type="ECO:0000313" key="17">
    <source>
        <dbReference type="Proteomes" id="UP000490386"/>
    </source>
</evidence>
<dbReference type="NCBIfam" id="TIGR01995">
    <property type="entry name" value="PTS-II-ABC-beta"/>
    <property type="match status" value="1"/>
</dbReference>
<keyword evidence="17" id="KW-1185">Reference proteome</keyword>
<dbReference type="GO" id="GO:0009401">
    <property type="term" value="P:phosphoenolpyruvate-dependent sugar phosphotransferase system"/>
    <property type="evidence" value="ECO:0007669"/>
    <property type="project" value="UniProtKB-KW"/>
</dbReference>
<keyword evidence="4" id="KW-0762">Sugar transport</keyword>
<evidence type="ECO:0000256" key="11">
    <source>
        <dbReference type="PROSITE-ProRule" id="PRU00421"/>
    </source>
</evidence>
<dbReference type="SUPFAM" id="SSF55604">
    <property type="entry name" value="Glucose permease domain IIB"/>
    <property type="match status" value="1"/>
</dbReference>
<dbReference type="GO" id="GO:0008982">
    <property type="term" value="F:protein-N(PI)-phosphohistidine-sugar phosphotransferase activity"/>
    <property type="evidence" value="ECO:0007669"/>
    <property type="project" value="InterPro"/>
</dbReference>
<dbReference type="Proteomes" id="UP000490386">
    <property type="component" value="Unassembled WGS sequence"/>
</dbReference>
<keyword evidence="6" id="KW-0598">Phosphotransferase system</keyword>
<feature type="domain" description="PTS EIIB type-1" evidence="14">
    <location>
        <begin position="9"/>
        <end position="91"/>
    </location>
</feature>
<dbReference type="InterPro" id="IPR011297">
    <property type="entry name" value="PTS_IIABC_b_glu"/>
</dbReference>
<feature type="domain" description="PTS EIIC type-1" evidence="15">
    <location>
        <begin position="107"/>
        <end position="464"/>
    </location>
</feature>
<dbReference type="GO" id="GO:0005886">
    <property type="term" value="C:plasma membrane"/>
    <property type="evidence" value="ECO:0007669"/>
    <property type="project" value="UniProtKB-SubCell"/>
</dbReference>
<dbReference type="Gene3D" id="2.70.70.10">
    <property type="entry name" value="Glucose Permease (Domain IIA)"/>
    <property type="match status" value="1"/>
</dbReference>
<dbReference type="Gene3D" id="3.30.1360.60">
    <property type="entry name" value="Glucose permease domain IIB"/>
    <property type="match status" value="1"/>
</dbReference>
<dbReference type="PANTHER" id="PTHR30175">
    <property type="entry name" value="PHOSPHOTRANSFERASE SYSTEM TRANSPORT PROTEIN"/>
    <property type="match status" value="1"/>
</dbReference>
<dbReference type="InterPro" id="IPR050558">
    <property type="entry name" value="PTS_Sugar-Specific_Components"/>
</dbReference>
<dbReference type="NCBIfam" id="TIGR00830">
    <property type="entry name" value="PTBA"/>
    <property type="match status" value="1"/>
</dbReference>
<evidence type="ECO:0000256" key="10">
    <source>
        <dbReference type="ARBA" id="ARBA00023136"/>
    </source>
</evidence>
<evidence type="ECO:0000256" key="9">
    <source>
        <dbReference type="ARBA" id="ARBA00022989"/>
    </source>
</evidence>
<name>A0A7J5B2V7_9MICO</name>
<keyword evidence="5" id="KW-0808">Transferase</keyword>
<evidence type="ECO:0000256" key="4">
    <source>
        <dbReference type="ARBA" id="ARBA00022597"/>
    </source>
</evidence>
<dbReference type="InterPro" id="IPR001127">
    <property type="entry name" value="PTS_EIIA_1_perm"/>
</dbReference>
<dbReference type="InterPro" id="IPR003352">
    <property type="entry name" value="PTS_EIIC"/>
</dbReference>
<reference evidence="16 17" key="1">
    <citation type="submission" date="2019-09" db="EMBL/GenBank/DDBJ databases">
        <title>Phylogeny of genus Pseudoclavibacter and closely related genus.</title>
        <authorList>
            <person name="Li Y."/>
        </authorList>
    </citation>
    <scope>NUCLEOTIDE SEQUENCE [LARGE SCALE GENOMIC DNA]</scope>
    <source>
        <strain evidence="16 17">THG-MD12</strain>
    </source>
</reference>
<dbReference type="AlphaFoldDB" id="A0A7J5B2V7"/>
<feature type="active site" description="Phosphocysteine intermediate; for EIIB activity" evidence="11">
    <location>
        <position position="31"/>
    </location>
</feature>
<dbReference type="InterPro" id="IPR013013">
    <property type="entry name" value="PTS_EIIC_1"/>
</dbReference>
<dbReference type="Pfam" id="PF02378">
    <property type="entry name" value="PTS_EIIC"/>
    <property type="match status" value="1"/>
</dbReference>
<feature type="transmembrane region" description="Helical" evidence="12">
    <location>
        <begin position="283"/>
        <end position="310"/>
    </location>
</feature>
<keyword evidence="10 12" id="KW-0472">Membrane</keyword>
<dbReference type="CDD" id="cd00212">
    <property type="entry name" value="PTS_IIB_glc"/>
    <property type="match status" value="1"/>
</dbReference>
<feature type="transmembrane region" description="Helical" evidence="12">
    <location>
        <begin position="206"/>
        <end position="229"/>
    </location>
</feature>
<feature type="transmembrane region" description="Helical" evidence="12">
    <location>
        <begin position="386"/>
        <end position="410"/>
    </location>
</feature>
<dbReference type="Pfam" id="PF00367">
    <property type="entry name" value="PTS_EIIB"/>
    <property type="match status" value="1"/>
</dbReference>
<evidence type="ECO:0000256" key="6">
    <source>
        <dbReference type="ARBA" id="ARBA00022683"/>
    </source>
</evidence>
<dbReference type="InterPro" id="IPR001996">
    <property type="entry name" value="PTS_IIB_1"/>
</dbReference>
<evidence type="ECO:0000259" key="14">
    <source>
        <dbReference type="PROSITE" id="PS51098"/>
    </source>
</evidence>
<gene>
    <name evidence="16" type="ORF">F8O03_13795</name>
</gene>
<evidence type="ECO:0000256" key="2">
    <source>
        <dbReference type="ARBA" id="ARBA00022448"/>
    </source>
</evidence>
<proteinExistence type="predicted"/>